<dbReference type="AlphaFoldDB" id="A0A174ADL0"/>
<reference evidence="1 2" key="1">
    <citation type="submission" date="2015-09" db="EMBL/GenBank/DDBJ databases">
        <authorList>
            <consortium name="Pathogen Informatics"/>
        </authorList>
    </citation>
    <scope>NUCLEOTIDE SEQUENCE [LARGE SCALE GENOMIC DNA]</scope>
    <source>
        <strain evidence="1 2">2789STDY5834841</strain>
    </source>
</reference>
<evidence type="ECO:0000313" key="2">
    <source>
        <dbReference type="Proteomes" id="UP000095787"/>
    </source>
</evidence>
<dbReference type="Proteomes" id="UP000095787">
    <property type="component" value="Unassembled WGS sequence"/>
</dbReference>
<dbReference type="EMBL" id="CYZO01000010">
    <property type="protein sequence ID" value="CUN85546.1"/>
    <property type="molecule type" value="Genomic_DNA"/>
</dbReference>
<evidence type="ECO:0000313" key="1">
    <source>
        <dbReference type="EMBL" id="CUN85546.1"/>
    </source>
</evidence>
<name>A0A174ADL0_9FIRM</name>
<proteinExistence type="predicted"/>
<dbReference type="Pfam" id="PF14286">
    <property type="entry name" value="DHHW"/>
    <property type="match status" value="1"/>
</dbReference>
<dbReference type="InterPro" id="IPR025945">
    <property type="entry name" value="DHHW"/>
</dbReference>
<organism evidence="1 2">
    <name type="scientific">[Ruminococcus] torques</name>
    <dbReference type="NCBI Taxonomy" id="33039"/>
    <lineage>
        <taxon>Bacteria</taxon>
        <taxon>Bacillati</taxon>
        <taxon>Bacillota</taxon>
        <taxon>Clostridia</taxon>
        <taxon>Lachnospirales</taxon>
        <taxon>Lachnospiraceae</taxon>
        <taxon>Mediterraneibacter</taxon>
    </lineage>
</organism>
<accession>A0A174ADL0</accession>
<dbReference type="GeneID" id="97329461"/>
<dbReference type="RefSeq" id="WP_004845268.1">
    <property type="nucleotide sequence ID" value="NZ_AP028249.1"/>
</dbReference>
<protein>
    <submittedName>
        <fullName evidence="1">Uncharacterized protein</fullName>
    </submittedName>
</protein>
<sequence>MNSRKRKGQLESMIGKIFVLSLFLILLVNLIVPNKEKSEEENRMLETKPKASAASIISGDYMEQWEKYVSDQFFGRNFWRKIKVNADKISGTKKENGVFIGKSGQLLEDIAVPDKEQLEANINAVKNFAQTYENIPTTVMLVPDAACILSNRLPAFATVEDQRQMFGMVERNLGDTVNWVDTVSIMNKHKSEKLYYKTDHHWTTQGAFYMFKDTASLFGIKGDVSDDYVSYTVTDDFNGVLASKSGCGLDEKEKIDIYAPTNGDDDVIVNYVNETKKTTSLYDSSKLKTRDKYGVFLGGNTSVIDIKTVSTSQKRLLVVKDSFADCFIPFLTPHYREIVVVDPRYYSGTMQDIMDTYRITDALILYSGNTFFTDNNISGVFTGE</sequence>
<gene>
    <name evidence="1" type="ORF">ERS852456_00984</name>
</gene>